<dbReference type="EMBL" id="JACHWR010000002">
    <property type="protein sequence ID" value="MBB3042681.1"/>
    <property type="molecule type" value="Genomic_DNA"/>
</dbReference>
<feature type="domain" description="ABC transporter" evidence="4">
    <location>
        <begin position="19"/>
        <end position="266"/>
    </location>
</feature>
<dbReference type="Gene3D" id="3.40.50.300">
    <property type="entry name" value="P-loop containing nucleotide triphosphate hydrolases"/>
    <property type="match status" value="1"/>
</dbReference>
<dbReference type="PROSITE" id="PS00211">
    <property type="entry name" value="ABC_TRANSPORTER_1"/>
    <property type="match status" value="1"/>
</dbReference>
<dbReference type="RefSeq" id="WP_183592625.1">
    <property type="nucleotide sequence ID" value="NZ_JACHWR010000002.1"/>
</dbReference>
<dbReference type="GO" id="GO:0016887">
    <property type="term" value="F:ATP hydrolysis activity"/>
    <property type="evidence" value="ECO:0007669"/>
    <property type="project" value="InterPro"/>
</dbReference>
<dbReference type="Proteomes" id="UP000589626">
    <property type="component" value="Unassembled WGS sequence"/>
</dbReference>
<evidence type="ECO:0000256" key="1">
    <source>
        <dbReference type="ARBA" id="ARBA00022448"/>
    </source>
</evidence>
<dbReference type="Pfam" id="PF00005">
    <property type="entry name" value="ABC_tran"/>
    <property type="match status" value="1"/>
</dbReference>
<protein>
    <submittedName>
        <fullName evidence="5">Branched-chain amino acid transport system ATP-binding protein</fullName>
    </submittedName>
</protein>
<dbReference type="AlphaFoldDB" id="A0A7W4VVR8"/>
<keyword evidence="1" id="KW-0813">Transport</keyword>
<accession>A0A7W4VVR8</accession>
<organism evidence="5 6">
    <name type="scientific">Nocardioides soli</name>
    <dbReference type="NCBI Taxonomy" id="1036020"/>
    <lineage>
        <taxon>Bacteria</taxon>
        <taxon>Bacillati</taxon>
        <taxon>Actinomycetota</taxon>
        <taxon>Actinomycetes</taxon>
        <taxon>Propionibacteriales</taxon>
        <taxon>Nocardioidaceae</taxon>
        <taxon>Nocardioides</taxon>
    </lineage>
</organism>
<proteinExistence type="predicted"/>
<keyword evidence="6" id="KW-1185">Reference proteome</keyword>
<sequence>MTQLLPDRDTVEPGTELAVDIVGLTKAFGGLRAVDDVTIRVPRGRIHGILGPNGAGKTTVLNMVSGFIQADAGRIEVFGADVTRMQPFRIARQGVGRTYQNIRLFPGLTVLETVVAGAYMQRSSTIAGAILFSPGERRERREMRERATELLDKVGVRAGSSALAETLSYGDQRRVEIARALATNPRVLLLDEPTAGMNDAESEEVGRLLLDLRDLGLTLILIEHNMRLVEEFCESVSVMNSGALLAEGAPTWCLEQDDVKEAYFGKRSDAARIATLRRARRGESGT</sequence>
<dbReference type="GO" id="GO:0005524">
    <property type="term" value="F:ATP binding"/>
    <property type="evidence" value="ECO:0007669"/>
    <property type="project" value="UniProtKB-KW"/>
</dbReference>
<comment type="caution">
    <text evidence="5">The sequence shown here is derived from an EMBL/GenBank/DDBJ whole genome shotgun (WGS) entry which is preliminary data.</text>
</comment>
<dbReference type="SUPFAM" id="SSF52540">
    <property type="entry name" value="P-loop containing nucleoside triphosphate hydrolases"/>
    <property type="match status" value="1"/>
</dbReference>
<evidence type="ECO:0000256" key="2">
    <source>
        <dbReference type="ARBA" id="ARBA00022741"/>
    </source>
</evidence>
<dbReference type="PROSITE" id="PS50893">
    <property type="entry name" value="ABC_TRANSPORTER_2"/>
    <property type="match status" value="1"/>
</dbReference>
<evidence type="ECO:0000313" key="6">
    <source>
        <dbReference type="Proteomes" id="UP000589626"/>
    </source>
</evidence>
<name>A0A7W4VVR8_9ACTN</name>
<dbReference type="InterPro" id="IPR027417">
    <property type="entry name" value="P-loop_NTPase"/>
</dbReference>
<dbReference type="CDD" id="cd03219">
    <property type="entry name" value="ABC_Mj1267_LivG_branched"/>
    <property type="match status" value="1"/>
</dbReference>
<keyword evidence="2" id="KW-0547">Nucleotide-binding</keyword>
<gene>
    <name evidence="5" type="ORF">FHU40_002499</name>
</gene>
<dbReference type="InterPro" id="IPR017871">
    <property type="entry name" value="ABC_transporter-like_CS"/>
</dbReference>
<keyword evidence="3 5" id="KW-0067">ATP-binding</keyword>
<dbReference type="InterPro" id="IPR003593">
    <property type="entry name" value="AAA+_ATPase"/>
</dbReference>
<evidence type="ECO:0000256" key="3">
    <source>
        <dbReference type="ARBA" id="ARBA00022840"/>
    </source>
</evidence>
<dbReference type="GO" id="GO:0005886">
    <property type="term" value="C:plasma membrane"/>
    <property type="evidence" value="ECO:0007669"/>
    <property type="project" value="TreeGrafter"/>
</dbReference>
<reference evidence="5 6" key="1">
    <citation type="submission" date="2020-08" db="EMBL/GenBank/DDBJ databases">
        <title>Sequencing the genomes of 1000 actinobacteria strains.</title>
        <authorList>
            <person name="Klenk H.-P."/>
        </authorList>
    </citation>
    <scope>NUCLEOTIDE SEQUENCE [LARGE SCALE GENOMIC DNA]</scope>
    <source>
        <strain evidence="5 6">DSM 105498</strain>
    </source>
</reference>
<dbReference type="InterPro" id="IPR003439">
    <property type="entry name" value="ABC_transporter-like_ATP-bd"/>
</dbReference>
<evidence type="ECO:0000259" key="4">
    <source>
        <dbReference type="PROSITE" id="PS50893"/>
    </source>
</evidence>
<dbReference type="FunFam" id="3.40.50.300:FF:000421">
    <property type="entry name" value="Branched-chain amino acid ABC transporter ATP-binding protein"/>
    <property type="match status" value="1"/>
</dbReference>
<evidence type="ECO:0000313" key="5">
    <source>
        <dbReference type="EMBL" id="MBB3042681.1"/>
    </source>
</evidence>
<dbReference type="PANTHER" id="PTHR45772">
    <property type="entry name" value="CONSERVED COMPONENT OF ABC TRANSPORTER FOR NATURAL AMINO ACIDS-RELATED"/>
    <property type="match status" value="1"/>
</dbReference>
<dbReference type="InterPro" id="IPR051120">
    <property type="entry name" value="ABC_AA/LPS_Transport"/>
</dbReference>
<dbReference type="SMART" id="SM00382">
    <property type="entry name" value="AAA"/>
    <property type="match status" value="1"/>
</dbReference>